<proteinExistence type="predicted"/>
<accession>G4NW28</accession>
<dbReference type="AlphaFoldDB" id="G4NW28"/>
<dbReference type="KEGG" id="bst:GYO_2563"/>
<name>G4NW28_BACS4</name>
<dbReference type="Proteomes" id="UP000002651">
    <property type="component" value="Chromosome"/>
</dbReference>
<sequence length="52" mass="6399">MFSSRLTKCAKQIRIKQLPEQEAAFFYFFFSFIPQNQNINSYNYRKEFFAEM</sequence>
<dbReference type="STRING" id="1052585.GYO_2563"/>
<organism evidence="1 2">
    <name type="scientific">Bacillus spizizenii (strain DSM 15029 / JCM 12233 / NBRC 101239 / NRRL B-23049 / TU-B-10)</name>
    <name type="common">Bacillus subtilis subsp. spizizenii</name>
    <dbReference type="NCBI Taxonomy" id="1052585"/>
    <lineage>
        <taxon>Bacteria</taxon>
        <taxon>Bacillati</taxon>
        <taxon>Bacillota</taxon>
        <taxon>Bacilli</taxon>
        <taxon>Bacillales</taxon>
        <taxon>Bacillaceae</taxon>
        <taxon>Bacillus</taxon>
    </lineage>
</organism>
<protein>
    <submittedName>
        <fullName evidence="1">Uncharacterized protein</fullName>
    </submittedName>
</protein>
<reference evidence="1 2" key="1">
    <citation type="journal article" date="2012" name="J. Bacteriol.">
        <title>Whole-genome sequences of Bacillus subtilis and close relatives.</title>
        <authorList>
            <person name="Earl A.M."/>
            <person name="Eppinger M."/>
            <person name="Fricke W.F."/>
            <person name="Rosovitz M.J."/>
            <person name="Rasko D.A."/>
            <person name="Daugherty S."/>
            <person name="Losick R."/>
            <person name="Kolter R."/>
            <person name="Ravel J."/>
        </authorList>
    </citation>
    <scope>NUCLEOTIDE SEQUENCE [LARGE SCALE GENOMIC DNA]</scope>
    <source>
        <strain evidence="2">DSM 15029 / JCM 12233 / NBRC 101239 / NRRL B-23049 / TU-B-10</strain>
    </source>
</reference>
<dbReference type="EMBL" id="CP002905">
    <property type="protein sequence ID" value="AEP87180.1"/>
    <property type="molecule type" value="Genomic_DNA"/>
</dbReference>
<evidence type="ECO:0000313" key="1">
    <source>
        <dbReference type="EMBL" id="AEP87180.1"/>
    </source>
</evidence>
<keyword evidence="2" id="KW-1185">Reference proteome</keyword>
<gene>
    <name evidence="1" type="ordered locus">GYO_2563</name>
</gene>
<evidence type="ECO:0000313" key="2">
    <source>
        <dbReference type="Proteomes" id="UP000002651"/>
    </source>
</evidence>
<dbReference type="HOGENOM" id="CLU_3076894_0_0_9"/>